<dbReference type="WBParaSite" id="HCON_00163990-00001">
    <property type="protein sequence ID" value="HCON_00163990-00001"/>
    <property type="gene ID" value="HCON_00163990"/>
</dbReference>
<dbReference type="PANTHER" id="PTHR47027:SF20">
    <property type="entry name" value="REVERSE TRANSCRIPTASE-LIKE PROTEIN WITH RNA-DIRECTED DNA POLYMERASE DOMAIN"/>
    <property type="match status" value="1"/>
</dbReference>
<dbReference type="Proteomes" id="UP000025227">
    <property type="component" value="Unplaced"/>
</dbReference>
<sequence length="374" mass="43392">MGSYRPICLLSVIYKLFTRVNPNRIGRILDEGQPCQQAGFRRGFSTIDHIHTLTRLIEVSRDYKMPLCLTFIDLKKAFDTVETEAVIEALGNQCSYSIYKDASCALREHELNFTTKISPFYKEVIINVKRGVRQSDTTLPKLFSAAFENVMRHLEWEDLGVKVDGRYLHHLRFADDIVLITPNIEQAERMLAEFDKACGKIGLRLNLTKTMFMKNGLVPDAPFTLNGKIISERFSCVYLGPEVNMMNDLAPELCRRKRAAWGAFKNIEGVVKKTNNIRLRAYLFDTAVLPALTISELRQRKKIRDAVDYAKKSKIRWARRVMRYSDDRWTRAITDWIPRDIKRTPGRPPTRWSDFFTKALNERNVDPRVREAIH</sequence>
<keyword evidence="2" id="KW-1185">Reference proteome</keyword>
<dbReference type="InterPro" id="IPR000477">
    <property type="entry name" value="RT_dom"/>
</dbReference>
<accession>A0A7I4Z2M5</accession>
<dbReference type="Pfam" id="PF00078">
    <property type="entry name" value="RVT_1"/>
    <property type="match status" value="1"/>
</dbReference>
<organism evidence="2 3">
    <name type="scientific">Haemonchus contortus</name>
    <name type="common">Barber pole worm</name>
    <dbReference type="NCBI Taxonomy" id="6289"/>
    <lineage>
        <taxon>Eukaryota</taxon>
        <taxon>Metazoa</taxon>
        <taxon>Ecdysozoa</taxon>
        <taxon>Nematoda</taxon>
        <taxon>Chromadorea</taxon>
        <taxon>Rhabditida</taxon>
        <taxon>Rhabditina</taxon>
        <taxon>Rhabditomorpha</taxon>
        <taxon>Strongyloidea</taxon>
        <taxon>Trichostrongylidae</taxon>
        <taxon>Haemonchus</taxon>
    </lineage>
</organism>
<feature type="domain" description="Reverse transcriptase" evidence="1">
    <location>
        <begin position="1"/>
        <end position="230"/>
    </location>
</feature>
<dbReference type="InterPro" id="IPR043502">
    <property type="entry name" value="DNA/RNA_pol_sf"/>
</dbReference>
<evidence type="ECO:0000313" key="2">
    <source>
        <dbReference type="Proteomes" id="UP000025227"/>
    </source>
</evidence>
<evidence type="ECO:0000259" key="1">
    <source>
        <dbReference type="PROSITE" id="PS50878"/>
    </source>
</evidence>
<name>A0A7I4Z2M5_HAECO</name>
<dbReference type="SUPFAM" id="SSF56672">
    <property type="entry name" value="DNA/RNA polymerases"/>
    <property type="match status" value="1"/>
</dbReference>
<dbReference type="PANTHER" id="PTHR47027">
    <property type="entry name" value="REVERSE TRANSCRIPTASE DOMAIN-CONTAINING PROTEIN"/>
    <property type="match status" value="1"/>
</dbReference>
<dbReference type="Gene3D" id="3.30.70.270">
    <property type="match status" value="1"/>
</dbReference>
<protein>
    <submittedName>
        <fullName evidence="3">Reverse transcriptase domain-containing protein</fullName>
    </submittedName>
</protein>
<dbReference type="OrthoDB" id="410104at2759"/>
<dbReference type="PROSITE" id="PS50878">
    <property type="entry name" value="RT_POL"/>
    <property type="match status" value="1"/>
</dbReference>
<reference evidence="3" key="1">
    <citation type="submission" date="2020-12" db="UniProtKB">
        <authorList>
            <consortium name="WormBaseParasite"/>
        </authorList>
    </citation>
    <scope>IDENTIFICATION</scope>
    <source>
        <strain evidence="3">MHco3</strain>
    </source>
</reference>
<dbReference type="CDD" id="cd01650">
    <property type="entry name" value="RT_nLTR_like"/>
    <property type="match status" value="1"/>
</dbReference>
<proteinExistence type="predicted"/>
<evidence type="ECO:0000313" key="3">
    <source>
        <dbReference type="WBParaSite" id="HCON_00163990-00001"/>
    </source>
</evidence>
<dbReference type="InterPro" id="IPR043128">
    <property type="entry name" value="Rev_trsase/Diguanyl_cyclase"/>
</dbReference>
<dbReference type="AlphaFoldDB" id="A0A7I4Z2M5"/>